<dbReference type="Pfam" id="PF14214">
    <property type="entry name" value="Helitron_like_N"/>
    <property type="match status" value="1"/>
</dbReference>
<accession>A0ABM4CB07</accession>
<dbReference type="RefSeq" id="XP_065658845.1">
    <property type="nucleotide sequence ID" value="XM_065802773.1"/>
</dbReference>
<keyword evidence="2" id="KW-1185">Reference proteome</keyword>
<dbReference type="InterPro" id="IPR025476">
    <property type="entry name" value="Helitron_helicase-like"/>
</dbReference>
<gene>
    <name evidence="3" type="primary">LOC136083378</name>
</gene>
<organism evidence="2 3">
    <name type="scientific">Hydra vulgaris</name>
    <name type="common">Hydra</name>
    <name type="synonym">Hydra attenuata</name>
    <dbReference type="NCBI Taxonomy" id="6087"/>
    <lineage>
        <taxon>Eukaryota</taxon>
        <taxon>Metazoa</taxon>
        <taxon>Cnidaria</taxon>
        <taxon>Hydrozoa</taxon>
        <taxon>Hydroidolina</taxon>
        <taxon>Anthoathecata</taxon>
        <taxon>Aplanulata</taxon>
        <taxon>Hydridae</taxon>
        <taxon>Hydra</taxon>
    </lineage>
</organism>
<protein>
    <submittedName>
        <fullName evidence="3">Uncharacterized protein LOC136083378</fullName>
    </submittedName>
</protein>
<sequence>MAIIKKYGKSDLFITFICNPKWHEITESLYPGQTASDRPNLVNQVFKLKLNNLLKDIFKHGVLGKVATHVQAIEFQKRGLLHAHILLHLANDDKLETAQDIKNLICAEIPDPIVNRELYDIIKTCMIHGPMLCVDRQLGLPSCGVVKNDYR</sequence>
<evidence type="ECO:0000313" key="2">
    <source>
        <dbReference type="Proteomes" id="UP001652625"/>
    </source>
</evidence>
<evidence type="ECO:0000259" key="1">
    <source>
        <dbReference type="Pfam" id="PF14214"/>
    </source>
</evidence>
<dbReference type="GeneID" id="136083378"/>
<reference evidence="3" key="1">
    <citation type="submission" date="2025-08" db="UniProtKB">
        <authorList>
            <consortium name="RefSeq"/>
        </authorList>
    </citation>
    <scope>IDENTIFICATION</scope>
</reference>
<evidence type="ECO:0000313" key="3">
    <source>
        <dbReference type="RefSeq" id="XP_065658845.1"/>
    </source>
</evidence>
<proteinExistence type="predicted"/>
<dbReference type="Proteomes" id="UP001652625">
    <property type="component" value="Chromosome 08"/>
</dbReference>
<feature type="domain" description="Helitron helicase-like" evidence="1">
    <location>
        <begin position="1"/>
        <end position="87"/>
    </location>
</feature>
<name>A0ABM4CB07_HYDVU</name>